<accession>A0ABQ8JTT4</accession>
<evidence type="ECO:0000313" key="5">
    <source>
        <dbReference type="Proteomes" id="UP000887458"/>
    </source>
</evidence>
<evidence type="ECO:0000256" key="2">
    <source>
        <dbReference type="SAM" id="Phobius"/>
    </source>
</evidence>
<organism evidence="4 5">
    <name type="scientific">Dermatophagoides pteronyssinus</name>
    <name type="common">European house dust mite</name>
    <dbReference type="NCBI Taxonomy" id="6956"/>
    <lineage>
        <taxon>Eukaryota</taxon>
        <taxon>Metazoa</taxon>
        <taxon>Ecdysozoa</taxon>
        <taxon>Arthropoda</taxon>
        <taxon>Chelicerata</taxon>
        <taxon>Arachnida</taxon>
        <taxon>Acari</taxon>
        <taxon>Acariformes</taxon>
        <taxon>Sarcoptiformes</taxon>
        <taxon>Astigmata</taxon>
        <taxon>Psoroptidia</taxon>
        <taxon>Analgoidea</taxon>
        <taxon>Pyroglyphidae</taxon>
        <taxon>Dermatophagoidinae</taxon>
        <taxon>Dermatophagoides</taxon>
    </lineage>
</organism>
<dbReference type="EMBL" id="NJHN03000017">
    <property type="protein sequence ID" value="KAH9425830.1"/>
    <property type="molecule type" value="Genomic_DNA"/>
</dbReference>
<comment type="caution">
    <text evidence="4">The sequence shown here is derived from an EMBL/GenBank/DDBJ whole genome shotgun (WGS) entry which is preliminary data.</text>
</comment>
<keyword evidence="5" id="KW-1185">Reference proteome</keyword>
<dbReference type="Proteomes" id="UP000887458">
    <property type="component" value="Unassembled WGS sequence"/>
</dbReference>
<feature type="domain" description="Chitin-binding type-2" evidence="3">
    <location>
        <begin position="341"/>
        <end position="398"/>
    </location>
</feature>
<reference evidence="4 5" key="2">
    <citation type="journal article" date="2022" name="Mol. Biol. Evol.">
        <title>Comparative Genomics Reveals Insights into the Divergent Evolution of Astigmatic Mites and Household Pest Adaptations.</title>
        <authorList>
            <person name="Xiong Q."/>
            <person name="Wan A.T."/>
            <person name="Liu X."/>
            <person name="Fung C.S."/>
            <person name="Xiao X."/>
            <person name="Malainual N."/>
            <person name="Hou J."/>
            <person name="Wang L."/>
            <person name="Wang M."/>
            <person name="Yang K.Y."/>
            <person name="Cui Y."/>
            <person name="Leung E.L."/>
            <person name="Nong W."/>
            <person name="Shin S.K."/>
            <person name="Au S.W."/>
            <person name="Jeong K.Y."/>
            <person name="Chew F.T."/>
            <person name="Hui J.H."/>
            <person name="Leung T.F."/>
            <person name="Tungtrongchitr A."/>
            <person name="Zhong N."/>
            <person name="Liu Z."/>
            <person name="Tsui S.K."/>
        </authorList>
    </citation>
    <scope>NUCLEOTIDE SEQUENCE [LARGE SCALE GENOMIC DNA]</scope>
    <source>
        <strain evidence="4">Derp</strain>
    </source>
</reference>
<feature type="compositionally biased region" description="Low complexity" evidence="1">
    <location>
        <begin position="92"/>
        <end position="104"/>
    </location>
</feature>
<evidence type="ECO:0000259" key="3">
    <source>
        <dbReference type="PROSITE" id="PS50940"/>
    </source>
</evidence>
<keyword evidence="2" id="KW-1133">Transmembrane helix</keyword>
<feature type="compositionally biased region" description="Low complexity" evidence="1">
    <location>
        <begin position="114"/>
        <end position="129"/>
    </location>
</feature>
<proteinExistence type="predicted"/>
<dbReference type="InterPro" id="IPR052976">
    <property type="entry name" value="Scoloptoxin-like"/>
</dbReference>
<gene>
    <name evidence="4" type="ORF">DERP_005049</name>
</gene>
<keyword evidence="2" id="KW-0472">Membrane</keyword>
<dbReference type="InterPro" id="IPR036508">
    <property type="entry name" value="Chitin-bd_dom_sf"/>
</dbReference>
<dbReference type="Gene3D" id="2.170.140.10">
    <property type="entry name" value="Chitin binding domain"/>
    <property type="match status" value="1"/>
</dbReference>
<protein>
    <recommendedName>
        <fullName evidence="3">Chitin-binding type-2 domain-containing protein</fullName>
    </recommendedName>
</protein>
<dbReference type="Pfam" id="PF01607">
    <property type="entry name" value="CBM_14"/>
    <property type="match status" value="1"/>
</dbReference>
<feature type="region of interest" description="Disordered" evidence="1">
    <location>
        <begin position="52"/>
        <end position="129"/>
    </location>
</feature>
<keyword evidence="2" id="KW-0812">Transmembrane</keyword>
<dbReference type="InterPro" id="IPR002557">
    <property type="entry name" value="Chitin-bd_dom"/>
</dbReference>
<feature type="compositionally biased region" description="Basic residues" evidence="1">
    <location>
        <begin position="67"/>
        <end position="76"/>
    </location>
</feature>
<name>A0ABQ8JTT4_DERPT</name>
<feature type="compositionally biased region" description="Polar residues" evidence="1">
    <location>
        <begin position="77"/>
        <end position="87"/>
    </location>
</feature>
<evidence type="ECO:0000313" key="4">
    <source>
        <dbReference type="EMBL" id="KAH9425830.1"/>
    </source>
</evidence>
<reference evidence="4 5" key="1">
    <citation type="journal article" date="2018" name="J. Allergy Clin. Immunol.">
        <title>High-quality assembly of Dermatophagoides pteronyssinus genome and transcriptome reveals a wide range of novel allergens.</title>
        <authorList>
            <person name="Liu X.Y."/>
            <person name="Yang K.Y."/>
            <person name="Wang M.Q."/>
            <person name="Kwok J.S."/>
            <person name="Zeng X."/>
            <person name="Yang Z."/>
            <person name="Xiao X.J."/>
            <person name="Lau C.P."/>
            <person name="Li Y."/>
            <person name="Huang Z.M."/>
            <person name="Ba J.G."/>
            <person name="Yim A.K."/>
            <person name="Ouyang C.Y."/>
            <person name="Ngai S.M."/>
            <person name="Chan T.F."/>
            <person name="Leung E.L."/>
            <person name="Liu L."/>
            <person name="Liu Z.G."/>
            <person name="Tsui S.K."/>
        </authorList>
    </citation>
    <scope>NUCLEOTIDE SEQUENCE [LARGE SCALE GENOMIC DNA]</scope>
    <source>
        <strain evidence="4">Derp</strain>
    </source>
</reference>
<dbReference type="SMART" id="SM00494">
    <property type="entry name" value="ChtBD2"/>
    <property type="match status" value="1"/>
</dbReference>
<dbReference type="PANTHER" id="PTHR22933:SF43">
    <property type="entry name" value="LP10131P"/>
    <property type="match status" value="1"/>
</dbReference>
<dbReference type="PROSITE" id="PS50940">
    <property type="entry name" value="CHIT_BIND_II"/>
    <property type="match status" value="1"/>
</dbReference>
<feature type="transmembrane region" description="Helical" evidence="2">
    <location>
        <begin position="21"/>
        <end position="41"/>
    </location>
</feature>
<dbReference type="PANTHER" id="PTHR22933">
    <property type="entry name" value="FI18007P1-RELATED"/>
    <property type="match status" value="1"/>
</dbReference>
<sequence length="432" mass="49221">MKSSIQFHRQRSSLSKSLNRMLIMNLLTILFILFGIFHSSIQSQKNVNEPEFGARLNNRPQTSIASHNRHGHRYKQQKSSDLNQNNYHGKKLNSITSSSSSPLKTKLEKKKNLDSNNNNSSSSGGSVVGNVRIFRKKNNIYSNNGKKPNFPSTTTLKTLSTNNQTVLNITNNNHHHKKWPINNKEMINIDAIATTNKQLLQQEQEHHHHAQDDQEKFIRQPILVDNLMAMSNELPPLTAALPMHYLSHHESSSSMDSHLSPSLFAADPNVASLYAPHSSTDESINGGLIEKPGIIMHHTFPMALNHQQPITHHYYDPSSYLGIPGKPWKDYPMYSQVPKTTFHCNGAYGYFADLETGCQLWHYCQPDGRHDSFLCTNGTLFNQMTRVCDWWYNVDCEMSPHLYGVNADLYKQPLAHLQPLTYHQHNPISHLI</sequence>
<dbReference type="SUPFAM" id="SSF57625">
    <property type="entry name" value="Invertebrate chitin-binding proteins"/>
    <property type="match status" value="1"/>
</dbReference>
<evidence type="ECO:0000256" key="1">
    <source>
        <dbReference type="SAM" id="MobiDB-lite"/>
    </source>
</evidence>